<dbReference type="GO" id="GO:0016740">
    <property type="term" value="F:transferase activity"/>
    <property type="evidence" value="ECO:0007669"/>
    <property type="project" value="UniProtKB-KW"/>
</dbReference>
<evidence type="ECO:0000313" key="2">
    <source>
        <dbReference type="EMBL" id="SFO51052.1"/>
    </source>
</evidence>
<protein>
    <submittedName>
        <fullName evidence="2">Acyl-coenzyme A:6-aminopenicillanic acid acyl-transferase</fullName>
    </submittedName>
</protein>
<dbReference type="OrthoDB" id="6793339at2"/>
<accession>A0A1I5HRX4</accession>
<gene>
    <name evidence="2" type="ORF">SAMN04488056_10795</name>
</gene>
<dbReference type="NCBIfam" id="NF040521">
    <property type="entry name" value="C45_proenzyme"/>
    <property type="match status" value="1"/>
</dbReference>
<sequence length="338" mass="37298">MSNKPRDLGRIEAAGTPFQIGYRLGKEGRKIVHEHLLPSEIWQQVTEKAEAGKIQQMSRMVQEQFPRIWEELEGLAEGLELPLDQVVAWNCRGDLLASAPDGCTTVALPGDNPVVAHNEDGLPFFRGACFLADIRPDAGPAFTSFCYPGSIPGHTFAITETGMVQTVNNLRLEEAPCGMPRMVIGRAMLACSSLEGVLEMLHSIPTSGGFHVLLGQRSQEANMRLVSIEFGAGTLATKEISTPFAHANHALLIAKRQIVTESSRDRQKRAQDLLTEKDALPLAILRDIDGQGLPIRRDQPDDPDNENTLATGLFEFCEDKVKWTIYDTLSDDSFYTNR</sequence>
<feature type="domain" description="Peptidase C45 hydrolase" evidence="1">
    <location>
        <begin position="110"/>
        <end position="324"/>
    </location>
</feature>
<dbReference type="PANTHER" id="PTHR34180:SF1">
    <property type="entry name" value="BETA-ALANYL-DOPAMINE_CARCININE HYDROLASE"/>
    <property type="match status" value="1"/>
</dbReference>
<organism evidence="2 3">
    <name type="scientific">Cohaesibacter marisflavi</name>
    <dbReference type="NCBI Taxonomy" id="655353"/>
    <lineage>
        <taxon>Bacteria</taxon>
        <taxon>Pseudomonadati</taxon>
        <taxon>Pseudomonadota</taxon>
        <taxon>Alphaproteobacteria</taxon>
        <taxon>Hyphomicrobiales</taxon>
        <taxon>Cohaesibacteraceae</taxon>
    </lineage>
</organism>
<dbReference type="InterPro" id="IPR005079">
    <property type="entry name" value="Peptidase_C45_hydrolase"/>
</dbReference>
<keyword evidence="2" id="KW-0808">Transferase</keyword>
<reference evidence="2 3" key="1">
    <citation type="submission" date="2016-10" db="EMBL/GenBank/DDBJ databases">
        <authorList>
            <person name="de Groot N.N."/>
        </authorList>
    </citation>
    <scope>NUCLEOTIDE SEQUENCE [LARGE SCALE GENOMIC DNA]</scope>
    <source>
        <strain evidence="2 3">CGMCC 1.9157</strain>
    </source>
</reference>
<name>A0A1I5HRX4_9HYPH</name>
<dbReference type="STRING" id="655353.SAMN04488056_10795"/>
<dbReference type="AlphaFoldDB" id="A0A1I5HRX4"/>
<dbReference type="Gene3D" id="3.60.60.10">
    <property type="entry name" value="Penicillin V Acylase, Chain A"/>
    <property type="match status" value="1"/>
</dbReference>
<evidence type="ECO:0000259" key="1">
    <source>
        <dbReference type="Pfam" id="PF03417"/>
    </source>
</evidence>
<evidence type="ECO:0000313" key="3">
    <source>
        <dbReference type="Proteomes" id="UP000199236"/>
    </source>
</evidence>
<dbReference type="PANTHER" id="PTHR34180">
    <property type="entry name" value="PEPTIDASE C45"/>
    <property type="match status" value="1"/>
</dbReference>
<dbReference type="Pfam" id="PF03417">
    <property type="entry name" value="AAT"/>
    <property type="match status" value="1"/>
</dbReference>
<dbReference type="RefSeq" id="WP_090073311.1">
    <property type="nucleotide sequence ID" value="NZ_FOVR01000007.1"/>
</dbReference>
<dbReference type="EMBL" id="FOVR01000007">
    <property type="protein sequence ID" value="SFO51052.1"/>
    <property type="molecule type" value="Genomic_DNA"/>
</dbReference>
<dbReference type="Proteomes" id="UP000199236">
    <property type="component" value="Unassembled WGS sequence"/>
</dbReference>
<keyword evidence="3" id="KW-1185">Reference proteome</keyword>
<proteinExistence type="predicted"/>
<dbReference type="InterPro" id="IPR047801">
    <property type="entry name" value="Peptidase_C45"/>
</dbReference>
<dbReference type="InterPro" id="IPR047794">
    <property type="entry name" value="C45_proenzyme-like"/>
</dbReference>